<organism evidence="5 6">
    <name type="scientific">Novacetimonas maltaceti</name>
    <dbReference type="NCBI Taxonomy" id="1203393"/>
    <lineage>
        <taxon>Bacteria</taxon>
        <taxon>Pseudomonadati</taxon>
        <taxon>Pseudomonadota</taxon>
        <taxon>Alphaproteobacteria</taxon>
        <taxon>Acetobacterales</taxon>
        <taxon>Acetobacteraceae</taxon>
        <taxon>Novacetimonas</taxon>
    </lineage>
</organism>
<keyword evidence="6" id="KW-1185">Reference proteome</keyword>
<dbReference type="SUPFAM" id="SSF53448">
    <property type="entry name" value="Nucleotide-diphospho-sugar transferases"/>
    <property type="match status" value="1"/>
</dbReference>
<gene>
    <name evidence="5" type="ORF">KMAL_19860</name>
</gene>
<dbReference type="PANTHER" id="PTHR43179:SF12">
    <property type="entry name" value="GALACTOFURANOSYLTRANSFERASE GLFT2"/>
    <property type="match status" value="1"/>
</dbReference>
<dbReference type="InterPro" id="IPR001173">
    <property type="entry name" value="Glyco_trans_2-like"/>
</dbReference>
<accession>A0A2S3W0N0</accession>
<dbReference type="EMBL" id="POTC01000025">
    <property type="protein sequence ID" value="POF62412.1"/>
    <property type="molecule type" value="Genomic_DNA"/>
</dbReference>
<dbReference type="CDD" id="cd03801">
    <property type="entry name" value="GT4_PimA-like"/>
    <property type="match status" value="1"/>
</dbReference>
<keyword evidence="2" id="KW-0328">Glycosyltransferase</keyword>
<dbReference type="Pfam" id="PF13692">
    <property type="entry name" value="Glyco_trans_1_4"/>
    <property type="match status" value="1"/>
</dbReference>
<dbReference type="GO" id="GO:0016757">
    <property type="term" value="F:glycosyltransferase activity"/>
    <property type="evidence" value="ECO:0007669"/>
    <property type="project" value="UniProtKB-KW"/>
</dbReference>
<evidence type="ECO:0000313" key="5">
    <source>
        <dbReference type="EMBL" id="POF62412.1"/>
    </source>
</evidence>
<evidence type="ECO:0000256" key="3">
    <source>
        <dbReference type="ARBA" id="ARBA00022679"/>
    </source>
</evidence>
<name>A0A2S3W0N0_9PROT</name>
<evidence type="ECO:0000313" key="6">
    <source>
        <dbReference type="Proteomes" id="UP000237344"/>
    </source>
</evidence>
<feature type="domain" description="Glycosyltransferase 2-like" evidence="4">
    <location>
        <begin position="392"/>
        <end position="504"/>
    </location>
</feature>
<dbReference type="Gene3D" id="3.40.50.2000">
    <property type="entry name" value="Glycogen Phosphorylase B"/>
    <property type="match status" value="2"/>
</dbReference>
<sequence length="679" mass="75523">MPTDTPPPLRAFVQLSYGYGARSWHARWEKGEIPGINEPYAYGYYRAAGPGVVVEQSEDRAENPFSRLVRYGVRFLLGFDFVQAWRNRKGILSADVVWTHTEAQALGVLLLYRLTPRRPHPPLIAQSVWLMDRWPQEAAWRRLFMRSLLSRADMLTFLSPENLAQARSVFPGQRMEWIPFGIRADEMTDHAPPVRMPGDPVRVLSLGNDRHRDWPTLIAATSPLPDGVACHVTIATANRLDPPPHVTRVTPKRNDVLFRLYDEADIVVVPLTHNLHASGITVIEEATLRGLPVIATDTGGLRHYFDGDCVFYVPVGDTQAMGHAIVTLACDPDRCAAMVRNARERMRTVLNSQAYARRHVALSRELLSQRMPASARTPAGTATPAARDMKITVGIATCGRPGILRETVAELRRQTHPPHRIIVCAPTMADMAGLEASDTLVLLQGPRGLAHQRNLLLQHMEDAEIVVFFDDDFLPDPDYLAQCAMAFASEPDIVVATGRVLADGAKGPGLTVEEARAMLANPAINDTPPLPAVQPAWNGYGCNMAYRLSTIAESGLHFDERLPLYAWYEDIDFSRQLGRRGRIVRVNGAKGIHLGSKSGRTPGRRLGYSQVANPLYLSRKGTFPLDHALRSIGRNMAMNALRSLWPEPYIDRRGRIIGNWLALRDAMSGRVSPEKMLTL</sequence>
<evidence type="ECO:0000259" key="4">
    <source>
        <dbReference type="Pfam" id="PF00535"/>
    </source>
</evidence>
<dbReference type="Pfam" id="PF00535">
    <property type="entry name" value="Glycos_transf_2"/>
    <property type="match status" value="1"/>
</dbReference>
<evidence type="ECO:0000256" key="1">
    <source>
        <dbReference type="ARBA" id="ARBA00006739"/>
    </source>
</evidence>
<dbReference type="OrthoDB" id="8404680at2"/>
<dbReference type="PANTHER" id="PTHR43179">
    <property type="entry name" value="RHAMNOSYLTRANSFERASE WBBL"/>
    <property type="match status" value="1"/>
</dbReference>
<dbReference type="InterPro" id="IPR029044">
    <property type="entry name" value="Nucleotide-diphossugar_trans"/>
</dbReference>
<reference evidence="5 6" key="1">
    <citation type="submission" date="2018-01" db="EMBL/GenBank/DDBJ databases">
        <title>Draft Genome Sequence of Komagataeibacter maltaceti LMG 1529, a Vinegar Producing Acetic Acid Bacterium Isolated from Malt Vinegar Brewery Acetifiers.</title>
        <authorList>
            <person name="Zhang Q."/>
            <person name="Hollensteiner J."/>
            <person name="Poehlein A."/>
            <person name="Daniel R."/>
        </authorList>
    </citation>
    <scope>NUCLEOTIDE SEQUENCE [LARGE SCALE GENOMIC DNA]</scope>
    <source>
        <strain evidence="5 6">LMG 1529</strain>
    </source>
</reference>
<dbReference type="AlphaFoldDB" id="A0A2S3W0N0"/>
<evidence type="ECO:0000256" key="2">
    <source>
        <dbReference type="ARBA" id="ARBA00022676"/>
    </source>
</evidence>
<dbReference type="SUPFAM" id="SSF53756">
    <property type="entry name" value="UDP-Glycosyltransferase/glycogen phosphorylase"/>
    <property type="match status" value="1"/>
</dbReference>
<dbReference type="Proteomes" id="UP000237344">
    <property type="component" value="Unassembled WGS sequence"/>
</dbReference>
<protein>
    <recommendedName>
        <fullName evidence="4">Glycosyltransferase 2-like domain-containing protein</fullName>
    </recommendedName>
</protein>
<keyword evidence="3" id="KW-0808">Transferase</keyword>
<dbReference type="RefSeq" id="WP_110095554.1">
    <property type="nucleotide sequence ID" value="NZ_NKUE01000022.1"/>
</dbReference>
<proteinExistence type="inferred from homology"/>
<dbReference type="Gene3D" id="3.90.550.10">
    <property type="entry name" value="Spore Coat Polysaccharide Biosynthesis Protein SpsA, Chain A"/>
    <property type="match status" value="1"/>
</dbReference>
<comment type="similarity">
    <text evidence="1">Belongs to the glycosyltransferase 2 family.</text>
</comment>
<comment type="caution">
    <text evidence="5">The sequence shown here is derived from an EMBL/GenBank/DDBJ whole genome shotgun (WGS) entry which is preliminary data.</text>
</comment>